<reference evidence="2" key="2">
    <citation type="submission" date="2015-01" db="EMBL/GenBank/DDBJ databases">
        <title>Evolutionary Origins and Diversification of the Mycorrhizal Mutualists.</title>
        <authorList>
            <consortium name="DOE Joint Genome Institute"/>
            <consortium name="Mycorrhizal Genomics Consortium"/>
            <person name="Kohler A."/>
            <person name="Kuo A."/>
            <person name="Nagy L.G."/>
            <person name="Floudas D."/>
            <person name="Copeland A."/>
            <person name="Barry K.W."/>
            <person name="Cichocki N."/>
            <person name="Veneault-Fourrey C."/>
            <person name="LaButti K."/>
            <person name="Lindquist E.A."/>
            <person name="Lipzen A."/>
            <person name="Lundell T."/>
            <person name="Morin E."/>
            <person name="Murat C."/>
            <person name="Riley R."/>
            <person name="Ohm R."/>
            <person name="Sun H."/>
            <person name="Tunlid A."/>
            <person name="Henrissat B."/>
            <person name="Grigoriev I.V."/>
            <person name="Hibbett D.S."/>
            <person name="Martin F."/>
        </authorList>
    </citation>
    <scope>NUCLEOTIDE SEQUENCE [LARGE SCALE GENOMIC DNA]</scope>
    <source>
        <strain evidence="2">F 1598</strain>
    </source>
</reference>
<protein>
    <submittedName>
        <fullName evidence="1">Uncharacterized protein</fullName>
    </submittedName>
</protein>
<dbReference type="Proteomes" id="UP000054166">
    <property type="component" value="Unassembled WGS sequence"/>
</dbReference>
<organism evidence="1 2">
    <name type="scientific">Piloderma croceum (strain F 1598)</name>
    <dbReference type="NCBI Taxonomy" id="765440"/>
    <lineage>
        <taxon>Eukaryota</taxon>
        <taxon>Fungi</taxon>
        <taxon>Dikarya</taxon>
        <taxon>Basidiomycota</taxon>
        <taxon>Agaricomycotina</taxon>
        <taxon>Agaricomycetes</taxon>
        <taxon>Agaricomycetidae</taxon>
        <taxon>Atheliales</taxon>
        <taxon>Atheliaceae</taxon>
        <taxon>Piloderma</taxon>
    </lineage>
</organism>
<keyword evidence="2" id="KW-1185">Reference proteome</keyword>
<evidence type="ECO:0000313" key="1">
    <source>
        <dbReference type="EMBL" id="KIM75916.1"/>
    </source>
</evidence>
<dbReference type="InParanoid" id="A0A0C3F7R2"/>
<sequence length="140" mass="15847">MGDIPYYVLSQTKYLIDNHLRSISFTAPPVQSGFPCDLPEMCEDAWNRAWWTGFAKHVLHPDCPLSGSEAMQVLNNVQIPGMCDDCLRSTVDSVWEAGPFEEIELIVRDGIGQVVEWATGEEVKNAYLEAQEMRIQMHMV</sequence>
<dbReference type="EMBL" id="KN833040">
    <property type="protein sequence ID" value="KIM75916.1"/>
    <property type="molecule type" value="Genomic_DNA"/>
</dbReference>
<accession>A0A0C3F7R2</accession>
<name>A0A0C3F7R2_PILCF</name>
<dbReference type="AlphaFoldDB" id="A0A0C3F7R2"/>
<dbReference type="OrthoDB" id="2804507at2759"/>
<dbReference type="HOGENOM" id="CLU_1835894_0_0_1"/>
<gene>
    <name evidence="1" type="ORF">PILCRDRAFT_13125</name>
</gene>
<proteinExistence type="predicted"/>
<reference evidence="1 2" key="1">
    <citation type="submission" date="2014-04" db="EMBL/GenBank/DDBJ databases">
        <authorList>
            <consortium name="DOE Joint Genome Institute"/>
            <person name="Kuo A."/>
            <person name="Tarkka M."/>
            <person name="Buscot F."/>
            <person name="Kohler A."/>
            <person name="Nagy L.G."/>
            <person name="Floudas D."/>
            <person name="Copeland A."/>
            <person name="Barry K.W."/>
            <person name="Cichocki N."/>
            <person name="Veneault-Fourrey C."/>
            <person name="LaButti K."/>
            <person name="Lindquist E.A."/>
            <person name="Lipzen A."/>
            <person name="Lundell T."/>
            <person name="Morin E."/>
            <person name="Murat C."/>
            <person name="Sun H."/>
            <person name="Tunlid A."/>
            <person name="Henrissat B."/>
            <person name="Grigoriev I.V."/>
            <person name="Hibbett D.S."/>
            <person name="Martin F."/>
            <person name="Nordberg H.P."/>
            <person name="Cantor M.N."/>
            <person name="Hua S.X."/>
        </authorList>
    </citation>
    <scope>NUCLEOTIDE SEQUENCE [LARGE SCALE GENOMIC DNA]</scope>
    <source>
        <strain evidence="1 2">F 1598</strain>
    </source>
</reference>
<evidence type="ECO:0000313" key="2">
    <source>
        <dbReference type="Proteomes" id="UP000054166"/>
    </source>
</evidence>